<dbReference type="InterPro" id="IPR050469">
    <property type="entry name" value="Diguanylate_Cyclase"/>
</dbReference>
<dbReference type="Gene3D" id="3.30.450.40">
    <property type="match status" value="2"/>
</dbReference>
<dbReference type="GO" id="GO:0005886">
    <property type="term" value="C:plasma membrane"/>
    <property type="evidence" value="ECO:0007669"/>
    <property type="project" value="TreeGrafter"/>
</dbReference>
<dbReference type="PROSITE" id="PS50887">
    <property type="entry name" value="GGDEF"/>
    <property type="match status" value="1"/>
</dbReference>
<reference evidence="3 4" key="1">
    <citation type="submission" date="2018-05" db="EMBL/GenBank/DDBJ databases">
        <title>A metagenomic window into the 2 km-deep terrestrial subsurface aquifer revealed taxonomically and functionally diverse microbial community comprising novel uncultured bacterial lineages.</title>
        <authorList>
            <person name="Kadnikov V.V."/>
            <person name="Mardanov A.V."/>
            <person name="Beletsky A.V."/>
            <person name="Banks D."/>
            <person name="Pimenov N.V."/>
            <person name="Frank Y.A."/>
            <person name="Karnachuk O.V."/>
            <person name="Ravin N.V."/>
        </authorList>
    </citation>
    <scope>NUCLEOTIDE SEQUENCE [LARGE SCALE GENOMIC DNA]</scope>
    <source>
        <strain evidence="3">BY5</strain>
    </source>
</reference>
<dbReference type="AlphaFoldDB" id="A0A367ZLD3"/>
<dbReference type="InterPro" id="IPR029787">
    <property type="entry name" value="Nucleotide_cyclase"/>
</dbReference>
<sequence>MSFVLKLDLLLALVGGVAYLICLALDSPLPVLPFVGTLASIIATVHLAVVVKILQPLRHFAALADSIADGESPDNTGLEKLDALGDVQASFSKIVCSLVESRDAIEHYMKTISEMNRELEAKVDSLSVLYAASKAMGTSLSVDTLVRTLLTLFTERLQIAGAAVMLYSDRNDLVTVKDMLGLSPELFAKFRFYSDHKIVTNIFSEEGYWLIDEQNATLLVAEFETDACRSLQLMLPMRLKDHFVGLVAFGPRKDQSPYQEGDIQLLQALVSLAATSINNASLYERSETTKNELDRKVFNLMTLQQSGKVLSSTLNLDELIRISIDMFLETVWANKGVLMLMGEDRPELEVKACKGIDRETVKILEKDPAEVWAMTTIQKEKRPILAQELTSNATFQSYTAINRPLPFAVYVPLLKEGELYGVMKIGPKINGEPFTENDLEFFSTLASQAVIAFENARLYSLAITDSITKLFVHRYFQLRLDEEVKRSRRYNSTLSLLMCDIDHFKEINDKYGHQQGDIILREISLILRRNIRSTDVAARYGGEEFVIILPETTQSDARIVAERIRRDVSKHDFPAIVQGQPPLHCTISIGVAGFPLNANDKDELIQKADSSMYQAKGLGRNRVILCGVDG</sequence>
<dbReference type="PANTHER" id="PTHR45138:SF9">
    <property type="entry name" value="DIGUANYLATE CYCLASE DGCM-RELATED"/>
    <property type="match status" value="1"/>
</dbReference>
<dbReference type="NCBIfam" id="TIGR00254">
    <property type="entry name" value="GGDEF"/>
    <property type="match status" value="1"/>
</dbReference>
<dbReference type="CDD" id="cd01949">
    <property type="entry name" value="GGDEF"/>
    <property type="match status" value="1"/>
</dbReference>
<dbReference type="InterPro" id="IPR000160">
    <property type="entry name" value="GGDEF_dom"/>
</dbReference>
<dbReference type="SUPFAM" id="SSF55073">
    <property type="entry name" value="Nucleotide cyclase"/>
    <property type="match status" value="1"/>
</dbReference>
<proteinExistence type="predicted"/>
<keyword evidence="1" id="KW-1133">Transmembrane helix</keyword>
<evidence type="ECO:0000259" key="2">
    <source>
        <dbReference type="PROSITE" id="PS50887"/>
    </source>
</evidence>
<feature type="domain" description="GGDEF" evidence="2">
    <location>
        <begin position="492"/>
        <end position="628"/>
    </location>
</feature>
<dbReference type="SUPFAM" id="SSF55781">
    <property type="entry name" value="GAF domain-like"/>
    <property type="match status" value="2"/>
</dbReference>
<dbReference type="Pfam" id="PF00990">
    <property type="entry name" value="GGDEF"/>
    <property type="match status" value="1"/>
</dbReference>
<keyword evidence="1" id="KW-0812">Transmembrane</keyword>
<dbReference type="InterPro" id="IPR003018">
    <property type="entry name" value="GAF"/>
</dbReference>
<dbReference type="Proteomes" id="UP000252355">
    <property type="component" value="Unassembled WGS sequence"/>
</dbReference>
<dbReference type="InterPro" id="IPR029016">
    <property type="entry name" value="GAF-like_dom_sf"/>
</dbReference>
<dbReference type="GO" id="GO:1902201">
    <property type="term" value="P:negative regulation of bacterial-type flagellum-dependent cell motility"/>
    <property type="evidence" value="ECO:0007669"/>
    <property type="project" value="TreeGrafter"/>
</dbReference>
<protein>
    <submittedName>
        <fullName evidence="3">Response regulator containing a CheY-like receiver domain and a GGDEF domain</fullName>
    </submittedName>
</protein>
<dbReference type="SMART" id="SM00267">
    <property type="entry name" value="GGDEF"/>
    <property type="match status" value="1"/>
</dbReference>
<dbReference type="FunFam" id="3.30.70.270:FF:000001">
    <property type="entry name" value="Diguanylate cyclase domain protein"/>
    <property type="match status" value="1"/>
</dbReference>
<dbReference type="InterPro" id="IPR043128">
    <property type="entry name" value="Rev_trsase/Diguanyl_cyclase"/>
</dbReference>
<keyword evidence="1" id="KW-0472">Membrane</keyword>
<dbReference type="Pfam" id="PF13185">
    <property type="entry name" value="GAF_2"/>
    <property type="match status" value="1"/>
</dbReference>
<name>A0A367ZLD3_9BACT</name>
<evidence type="ECO:0000256" key="1">
    <source>
        <dbReference type="SAM" id="Phobius"/>
    </source>
</evidence>
<dbReference type="Gene3D" id="3.30.70.270">
    <property type="match status" value="1"/>
</dbReference>
<dbReference type="PANTHER" id="PTHR45138">
    <property type="entry name" value="REGULATORY COMPONENTS OF SENSORY TRANSDUCTION SYSTEM"/>
    <property type="match status" value="1"/>
</dbReference>
<feature type="transmembrane region" description="Helical" evidence="1">
    <location>
        <begin position="34"/>
        <end position="54"/>
    </location>
</feature>
<comment type="caution">
    <text evidence="3">The sequence shown here is derived from an EMBL/GenBank/DDBJ whole genome shotgun (WGS) entry which is preliminary data.</text>
</comment>
<organism evidence="3 4">
    <name type="scientific">Candidatus Ozemobacter sibiricus</name>
    <dbReference type="NCBI Taxonomy" id="2268124"/>
    <lineage>
        <taxon>Bacteria</taxon>
        <taxon>Candidatus Ozemobacteria</taxon>
        <taxon>Candidatus Ozemobacterales</taxon>
        <taxon>Candidatus Ozemobacteraceae</taxon>
        <taxon>Candidatus Ozemobacter</taxon>
    </lineage>
</organism>
<accession>A0A367ZLD3</accession>
<dbReference type="EMBL" id="QOQW01000020">
    <property type="protein sequence ID" value="RCK78657.1"/>
    <property type="molecule type" value="Genomic_DNA"/>
</dbReference>
<dbReference type="GO" id="GO:0043709">
    <property type="term" value="P:cell adhesion involved in single-species biofilm formation"/>
    <property type="evidence" value="ECO:0007669"/>
    <property type="project" value="TreeGrafter"/>
</dbReference>
<gene>
    <name evidence="3" type="ORF">OZSIB_1184</name>
</gene>
<evidence type="ECO:0000313" key="4">
    <source>
        <dbReference type="Proteomes" id="UP000252355"/>
    </source>
</evidence>
<dbReference type="GO" id="GO:0052621">
    <property type="term" value="F:diguanylate cyclase activity"/>
    <property type="evidence" value="ECO:0007669"/>
    <property type="project" value="TreeGrafter"/>
</dbReference>
<dbReference type="SMART" id="SM00065">
    <property type="entry name" value="GAF"/>
    <property type="match status" value="2"/>
</dbReference>
<evidence type="ECO:0000313" key="3">
    <source>
        <dbReference type="EMBL" id="RCK78657.1"/>
    </source>
</evidence>